<evidence type="ECO:0000256" key="8">
    <source>
        <dbReference type="ARBA" id="ARBA00022842"/>
    </source>
</evidence>
<organism evidence="10 11">
    <name type="scientific">Kluyveromyces marxianus</name>
    <name type="common">Yeast</name>
    <name type="synonym">Candida kefyr</name>
    <dbReference type="NCBI Taxonomy" id="4911"/>
    <lineage>
        <taxon>Eukaryota</taxon>
        <taxon>Fungi</taxon>
        <taxon>Dikarya</taxon>
        <taxon>Ascomycota</taxon>
        <taxon>Saccharomycotina</taxon>
        <taxon>Saccharomycetes</taxon>
        <taxon>Saccharomycetales</taxon>
        <taxon>Saccharomycetaceae</taxon>
        <taxon>Kluyveromyces</taxon>
    </lineage>
</organism>
<sequence>MGEARNIILALKECGSSRVVRHLDPERYLQTVGAAADLYRATDDESLKRQRLVFHTPRQVSTETNGTPHFSFGAPEKRVHYKPMIQSKKALEDLNLVSDEKLTNLCQGSEIYFDESRNIFPYSLSYAGFQFGQFAGQLGDGRVHNLFEIKDKNAQYQTIQLKGSGLTPYSRFADGKAVLRSSIREFVISESLHAIGIPSSRALQISSLPKTRAKRSYFEPCAVITRFAPSWIRIGNFDLFRWKKDDKGLLKLADYCIDEVFDGLKVENNLVSLNSFKTNFFEGTSTMINSSEEHSKKLTDDVMTKYDLLFRKIAKLNAEGVAYWQAYGFCNGVLNTDNTSILGLSIDFGPFGFMDKFDPDYTPNHDDVNGRYSFSNQPSVIWWNLIKLAEALVIPLGVGKELLPKLPVTERKDWTEEEVNKISERATAIINLTGLEYEYRFTVKYADLMAKRLGYDLEIPAELTEENLSSIADKVKCFTMDVIEPMLKILQVTGVDYNGFFLALQNYNGPFLNDKEPHGLDKDLLRVFFNEEQILKITKYYEDHAENDSGETRKLLEVSKTLNNWAKDFLQLAPSFQNRVQVAQKVNPLFIPRNYILEYVADQYTEEQREKLNDPDAELDNQSLEKLLLMSTNPYDSSAWNNSLLPELEVEWSTVTDDPDLLMTQCGCSS</sequence>
<dbReference type="Proteomes" id="UP000422736">
    <property type="component" value="Chromosome 4"/>
</dbReference>
<keyword evidence="6" id="KW-0547">Nucleotide-binding</keyword>
<evidence type="ECO:0000256" key="4">
    <source>
        <dbReference type="ARBA" id="ARBA00022695"/>
    </source>
</evidence>
<comment type="cofactor">
    <cofactor evidence="1">
        <name>Mg(2+)</name>
        <dbReference type="ChEBI" id="CHEBI:18420"/>
    </cofactor>
</comment>
<keyword evidence="7" id="KW-0067">ATP-binding</keyword>
<evidence type="ECO:0000256" key="3">
    <source>
        <dbReference type="ARBA" id="ARBA00022679"/>
    </source>
</evidence>
<evidence type="ECO:0000313" key="10">
    <source>
        <dbReference type="EMBL" id="QGN16320.1"/>
    </source>
</evidence>
<keyword evidence="3" id="KW-0808">Transferase</keyword>
<evidence type="ECO:0000256" key="6">
    <source>
        <dbReference type="ARBA" id="ARBA00022741"/>
    </source>
</evidence>
<proteinExistence type="inferred from homology"/>
<keyword evidence="11" id="KW-1185">Reference proteome</keyword>
<evidence type="ECO:0000256" key="7">
    <source>
        <dbReference type="ARBA" id="ARBA00022840"/>
    </source>
</evidence>
<accession>A0ABX6EVE7</accession>
<evidence type="ECO:0000256" key="2">
    <source>
        <dbReference type="ARBA" id="ARBA00009747"/>
    </source>
</evidence>
<dbReference type="Pfam" id="PF02696">
    <property type="entry name" value="SelO"/>
    <property type="match status" value="1"/>
</dbReference>
<name>A0ABX6EVE7_KLUMA</name>
<evidence type="ECO:0000256" key="1">
    <source>
        <dbReference type="ARBA" id="ARBA00001946"/>
    </source>
</evidence>
<dbReference type="EMBL" id="CP015057">
    <property type="protein sequence ID" value="QGN16320.1"/>
    <property type="molecule type" value="Genomic_DNA"/>
</dbReference>
<keyword evidence="5" id="KW-0479">Metal-binding</keyword>
<evidence type="ECO:0000313" key="11">
    <source>
        <dbReference type="Proteomes" id="UP000422736"/>
    </source>
</evidence>
<dbReference type="InterPro" id="IPR003846">
    <property type="entry name" value="SelO"/>
</dbReference>
<comment type="similarity">
    <text evidence="2">Belongs to the SELO family.</text>
</comment>
<dbReference type="HAMAP" id="MF_00692">
    <property type="entry name" value="SelO"/>
    <property type="match status" value="1"/>
</dbReference>
<keyword evidence="4" id="KW-0548">Nucleotidyltransferase</keyword>
<keyword evidence="8" id="KW-0460">Magnesium</keyword>
<gene>
    <name evidence="10" type="primary">FMP40</name>
    <name evidence="10" type="ORF">FIM1_3025</name>
</gene>
<protein>
    <recommendedName>
        <fullName evidence="9">Selenoprotein O</fullName>
    </recommendedName>
</protein>
<reference evidence="10 11" key="2">
    <citation type="submission" date="2019-11" db="EMBL/GenBank/DDBJ databases">
        <authorList>
            <person name="Lu H."/>
        </authorList>
    </citation>
    <scope>NUCLEOTIDE SEQUENCE [LARGE SCALE GENOMIC DNA]</scope>
    <source>
        <strain evidence="10 11">FIM1</strain>
    </source>
</reference>
<dbReference type="PANTHER" id="PTHR32057:SF14">
    <property type="entry name" value="PROTEIN ADENYLYLTRANSFERASE SELO, MITOCHONDRIAL"/>
    <property type="match status" value="1"/>
</dbReference>
<evidence type="ECO:0000256" key="9">
    <source>
        <dbReference type="ARBA" id="ARBA00031547"/>
    </source>
</evidence>
<dbReference type="PANTHER" id="PTHR32057">
    <property type="entry name" value="PROTEIN ADENYLYLTRANSFERASE SELO, MITOCHONDRIAL"/>
    <property type="match status" value="1"/>
</dbReference>
<reference evidence="10 11" key="1">
    <citation type="submission" date="2016-03" db="EMBL/GenBank/DDBJ databases">
        <title>How can Kluyveromyces marxianus grow so fast - potential evolutionary course in Saccharomyces Complex revealed by comparative genomics.</title>
        <authorList>
            <person name="Mo W."/>
            <person name="Lu W."/>
            <person name="Yang X."/>
            <person name="Qi J."/>
            <person name="Lv H."/>
        </authorList>
    </citation>
    <scope>NUCLEOTIDE SEQUENCE [LARGE SCALE GENOMIC DNA]</scope>
    <source>
        <strain evidence="10 11">FIM1</strain>
    </source>
</reference>
<evidence type="ECO:0000256" key="5">
    <source>
        <dbReference type="ARBA" id="ARBA00022723"/>
    </source>
</evidence>